<dbReference type="PANTHER" id="PTHR23110">
    <property type="entry name" value="BTB DOMAIN TRANSCRIPTION FACTOR"/>
    <property type="match status" value="1"/>
</dbReference>
<feature type="region of interest" description="Disordered" evidence="6">
    <location>
        <begin position="314"/>
        <end position="372"/>
    </location>
</feature>
<protein>
    <submittedName>
        <fullName evidence="8">Modifier of mod(Mdg4)-h55.6</fullName>
    </submittedName>
</protein>
<feature type="region of interest" description="Disordered" evidence="6">
    <location>
        <begin position="224"/>
        <end position="243"/>
    </location>
</feature>
<dbReference type="AlphaFoldDB" id="Q6IDV5"/>
<dbReference type="SMART" id="SM00225">
    <property type="entry name" value="BTB"/>
    <property type="match status" value="1"/>
</dbReference>
<evidence type="ECO:0000256" key="5">
    <source>
        <dbReference type="ARBA" id="ARBA00023242"/>
    </source>
</evidence>
<dbReference type="FunFam" id="3.30.710.10:FF:000036">
    <property type="entry name" value="Mod(Mdg4), isoform H"/>
    <property type="match status" value="1"/>
</dbReference>
<dbReference type="PANTHER" id="PTHR23110:SF92">
    <property type="entry name" value="MODIFIER OF MDG4"/>
    <property type="match status" value="1"/>
</dbReference>
<dbReference type="InterPro" id="IPR007588">
    <property type="entry name" value="Znf_FLYWCH"/>
</dbReference>
<feature type="region of interest" description="Disordered" evidence="6">
    <location>
        <begin position="492"/>
        <end position="511"/>
    </location>
</feature>
<feature type="compositionally biased region" description="Low complexity" evidence="6">
    <location>
        <begin position="137"/>
        <end position="159"/>
    </location>
</feature>
<name>Q6IDV5_DROPS</name>
<dbReference type="PROSITE" id="PS50097">
    <property type="entry name" value="BTB"/>
    <property type="match status" value="1"/>
</dbReference>
<reference evidence="8" key="1">
    <citation type="journal article" date="2004" name="Gene">
        <title>Evolution of the trans-splicing Drosophila locus mod(mdg4) in several species of Diptera and Lepidoptera.</title>
        <authorList>
            <person name="Krauss V."/>
            <person name="Dorn R."/>
        </authorList>
    </citation>
    <scope>NUCLEOTIDE SEQUENCE</scope>
</reference>
<accession>Q6IDV5</accession>
<evidence type="ECO:0000256" key="2">
    <source>
        <dbReference type="ARBA" id="ARBA00022723"/>
    </source>
</evidence>
<feature type="compositionally biased region" description="Low complexity" evidence="6">
    <location>
        <begin position="359"/>
        <end position="372"/>
    </location>
</feature>
<feature type="compositionally biased region" description="Basic residues" evidence="6">
    <location>
        <begin position="492"/>
        <end position="504"/>
    </location>
</feature>
<organism evidence="8">
    <name type="scientific">Drosophila pseudoobscura pseudoobscura</name>
    <name type="common">Fruit fly</name>
    <dbReference type="NCBI Taxonomy" id="46245"/>
    <lineage>
        <taxon>Eukaryota</taxon>
        <taxon>Metazoa</taxon>
        <taxon>Ecdysozoa</taxon>
        <taxon>Arthropoda</taxon>
        <taxon>Hexapoda</taxon>
        <taxon>Insecta</taxon>
        <taxon>Pterygota</taxon>
        <taxon>Neoptera</taxon>
        <taxon>Endopterygota</taxon>
        <taxon>Diptera</taxon>
        <taxon>Brachycera</taxon>
        <taxon>Muscomorpha</taxon>
        <taxon>Ephydroidea</taxon>
        <taxon>Drosophilidae</taxon>
        <taxon>Drosophila</taxon>
        <taxon>Sophophora</taxon>
    </lineage>
</organism>
<dbReference type="EMBL" id="BN000431">
    <property type="protein sequence ID" value="CAE75607.1"/>
    <property type="molecule type" value="Genomic_DNA"/>
</dbReference>
<dbReference type="GO" id="GO:0006357">
    <property type="term" value="P:regulation of transcription by RNA polymerase II"/>
    <property type="evidence" value="ECO:0007669"/>
    <property type="project" value="TreeGrafter"/>
</dbReference>
<dbReference type="Gene3D" id="2.20.25.240">
    <property type="match status" value="1"/>
</dbReference>
<evidence type="ECO:0000259" key="7">
    <source>
        <dbReference type="PROSITE" id="PS50097"/>
    </source>
</evidence>
<dbReference type="SUPFAM" id="SSF54695">
    <property type="entry name" value="POZ domain"/>
    <property type="match status" value="1"/>
</dbReference>
<dbReference type="CDD" id="cd18315">
    <property type="entry name" value="BTB_POZ_BAB-like"/>
    <property type="match status" value="1"/>
</dbReference>
<dbReference type="GO" id="GO:0008270">
    <property type="term" value="F:zinc ion binding"/>
    <property type="evidence" value="ECO:0007669"/>
    <property type="project" value="UniProtKB-KW"/>
</dbReference>
<evidence type="ECO:0000256" key="3">
    <source>
        <dbReference type="ARBA" id="ARBA00022771"/>
    </source>
</evidence>
<evidence type="ECO:0000256" key="4">
    <source>
        <dbReference type="ARBA" id="ARBA00022833"/>
    </source>
</evidence>
<gene>
    <name evidence="8" type="primary">mod(mdg4)</name>
</gene>
<feature type="region of interest" description="Disordered" evidence="6">
    <location>
        <begin position="115"/>
        <end position="162"/>
    </location>
</feature>
<proteinExistence type="predicted"/>
<keyword evidence="4" id="KW-0862">Zinc</keyword>
<evidence type="ECO:0000313" key="8">
    <source>
        <dbReference type="EMBL" id="CAE75607.1"/>
    </source>
</evidence>
<dbReference type="Pfam" id="PF00651">
    <property type="entry name" value="BTB"/>
    <property type="match status" value="1"/>
</dbReference>
<feature type="compositionally biased region" description="Pro residues" evidence="6">
    <location>
        <begin position="121"/>
        <end position="136"/>
    </location>
</feature>
<feature type="compositionally biased region" description="Basic and acidic residues" evidence="6">
    <location>
        <begin position="314"/>
        <end position="325"/>
    </location>
</feature>
<keyword evidence="5" id="KW-0539">Nucleus</keyword>
<dbReference type="Gene3D" id="3.30.710.10">
    <property type="entry name" value="Potassium Channel Kv1.1, Chain A"/>
    <property type="match status" value="1"/>
</dbReference>
<feature type="domain" description="BTB" evidence="7">
    <location>
        <begin position="32"/>
        <end position="98"/>
    </location>
</feature>
<dbReference type="InterPro" id="IPR051095">
    <property type="entry name" value="Dros_DevTransReg"/>
</dbReference>
<keyword evidence="2" id="KW-0479">Metal-binding</keyword>
<comment type="subcellular location">
    <subcellularLocation>
        <location evidence="1">Nucleus</location>
    </subcellularLocation>
</comment>
<dbReference type="GO" id="GO:0005634">
    <property type="term" value="C:nucleus"/>
    <property type="evidence" value="ECO:0007669"/>
    <property type="project" value="UniProtKB-SubCell"/>
</dbReference>
<evidence type="ECO:0000256" key="1">
    <source>
        <dbReference type="ARBA" id="ARBA00004123"/>
    </source>
</evidence>
<evidence type="ECO:0000256" key="6">
    <source>
        <dbReference type="SAM" id="MobiDB-lite"/>
    </source>
</evidence>
<dbReference type="InterPro" id="IPR011333">
    <property type="entry name" value="SKP1/BTB/POZ_sf"/>
</dbReference>
<dbReference type="Pfam" id="PF04500">
    <property type="entry name" value="FLYWCH"/>
    <property type="match status" value="1"/>
</dbReference>
<keyword evidence="3" id="KW-0863">Zinc-finger</keyword>
<sequence>MADDEQFSLCWNNFNTNLSAGFHESLIRGDLVDVSLVAEGQIVKAHRLVLSVCSPLFRKMFTNMPLNTHAFVYLNNVSHSALKDLIQFMYCGEVNVKQDALPAFISTAESLQIKGLTDNDPAPPPPQEPSPPPAPAPIVQQQPPQPVPAQRVQRQQPRASARYKIETVDDGLGDDNKGTTQIVIQTSAPQAIVQQAQQQQQHIQTQQMQTGTTTTATLVSTNKRAAQRSSLTGGVKRSKTTATTASANIIDPLDSGAETATTSTAQLVPQQITVQTVSAAESKLHPQQLRQQAQQQQQEEAEYIDLPMELPTKAEPEYSEDHGDAAGDGDATYVEDDTYGDMRYDDSYFTENEDAGPQAPANTSGNSATATTSKAVVKTQTYSDSSFVDTSADPGNTEAQEFVAIGKHLPVQYVLDEAGKTMKMSPVSIRFIEGQRKSVQLVCGNYAYAKNNKHGGTTYWNCRSRRHGQESCKARLSTRHHSNGRFIVHLTQPKHNHPPSKRINRILSKSL</sequence>
<dbReference type="InterPro" id="IPR000210">
    <property type="entry name" value="BTB/POZ_dom"/>
</dbReference>